<dbReference type="OrthoDB" id="5321006at2759"/>
<dbReference type="Proteomes" id="UP000193922">
    <property type="component" value="Unassembled WGS sequence"/>
</dbReference>
<feature type="non-terminal residue" evidence="3">
    <location>
        <position position="93"/>
    </location>
</feature>
<dbReference type="GeneID" id="63802737"/>
<keyword evidence="4" id="KW-1185">Reference proteome</keyword>
<feature type="compositionally biased region" description="Acidic residues" evidence="1">
    <location>
        <begin position="39"/>
        <end position="48"/>
    </location>
</feature>
<feature type="region of interest" description="Disordered" evidence="1">
    <location>
        <begin position="1"/>
        <end position="50"/>
    </location>
</feature>
<evidence type="ECO:0000313" key="3">
    <source>
        <dbReference type="EMBL" id="ORX74102.1"/>
    </source>
</evidence>
<protein>
    <recommendedName>
        <fullName evidence="2">SWI/SNF and RSC complexes subunit Ssr4 C-terminal domain-containing protein</fullName>
    </recommendedName>
</protein>
<dbReference type="InterPro" id="IPR046464">
    <property type="entry name" value="SWI-SNF_Ssr4_C"/>
</dbReference>
<dbReference type="Pfam" id="PF20497">
    <property type="entry name" value="SWI-SNF_Ssr4_C"/>
    <property type="match status" value="1"/>
</dbReference>
<feature type="domain" description="SWI/SNF and RSC complexes subunit Ssr4 C-terminal" evidence="2">
    <location>
        <begin position="40"/>
        <end position="71"/>
    </location>
</feature>
<gene>
    <name evidence="3" type="ORF">DL89DRAFT_264067</name>
</gene>
<dbReference type="RefSeq" id="XP_040747313.1">
    <property type="nucleotide sequence ID" value="XM_040886089.1"/>
</dbReference>
<name>A0A1Y1WKT3_9FUNG</name>
<evidence type="ECO:0000313" key="4">
    <source>
        <dbReference type="Proteomes" id="UP000193922"/>
    </source>
</evidence>
<proteinExistence type="predicted"/>
<comment type="caution">
    <text evidence="3">The sequence shown here is derived from an EMBL/GenBank/DDBJ whole genome shotgun (WGS) entry which is preliminary data.</text>
</comment>
<dbReference type="EMBL" id="MCFD01000001">
    <property type="protein sequence ID" value="ORX74102.1"/>
    <property type="molecule type" value="Genomic_DNA"/>
</dbReference>
<organism evidence="3 4">
    <name type="scientific">Linderina pennispora</name>
    <dbReference type="NCBI Taxonomy" id="61395"/>
    <lineage>
        <taxon>Eukaryota</taxon>
        <taxon>Fungi</taxon>
        <taxon>Fungi incertae sedis</taxon>
        <taxon>Zoopagomycota</taxon>
        <taxon>Kickxellomycotina</taxon>
        <taxon>Kickxellomycetes</taxon>
        <taxon>Kickxellales</taxon>
        <taxon>Kickxellaceae</taxon>
        <taxon>Linderina</taxon>
    </lineage>
</organism>
<sequence length="93" mass="10646">MLLQQQQQQQQQMRPGMVPQQQGVSASRRHTKAPGSVPQDEDSGDELDQFQPFKISLKRYQQNHSMMSDVFVALPTSTVEVPKHYYEELNEGA</sequence>
<feature type="compositionally biased region" description="Low complexity" evidence="1">
    <location>
        <begin position="1"/>
        <end position="23"/>
    </location>
</feature>
<dbReference type="AlphaFoldDB" id="A0A1Y1WKT3"/>
<accession>A0A1Y1WKT3</accession>
<evidence type="ECO:0000259" key="2">
    <source>
        <dbReference type="Pfam" id="PF20497"/>
    </source>
</evidence>
<reference evidence="3 4" key="1">
    <citation type="submission" date="2016-07" db="EMBL/GenBank/DDBJ databases">
        <title>Pervasive Adenine N6-methylation of Active Genes in Fungi.</title>
        <authorList>
            <consortium name="DOE Joint Genome Institute"/>
            <person name="Mondo S.J."/>
            <person name="Dannebaum R.O."/>
            <person name="Kuo R.C."/>
            <person name="Labutti K."/>
            <person name="Haridas S."/>
            <person name="Kuo A."/>
            <person name="Salamov A."/>
            <person name="Ahrendt S.R."/>
            <person name="Lipzen A."/>
            <person name="Sullivan W."/>
            <person name="Andreopoulos W.B."/>
            <person name="Clum A."/>
            <person name="Lindquist E."/>
            <person name="Daum C."/>
            <person name="Ramamoorthy G.K."/>
            <person name="Gryganskyi A."/>
            <person name="Culley D."/>
            <person name="Magnuson J.K."/>
            <person name="James T.Y."/>
            <person name="O'Malley M.A."/>
            <person name="Stajich J.E."/>
            <person name="Spatafora J.W."/>
            <person name="Visel A."/>
            <person name="Grigoriev I.V."/>
        </authorList>
    </citation>
    <scope>NUCLEOTIDE SEQUENCE [LARGE SCALE GENOMIC DNA]</scope>
    <source>
        <strain evidence="3 4">ATCC 12442</strain>
    </source>
</reference>
<evidence type="ECO:0000256" key="1">
    <source>
        <dbReference type="SAM" id="MobiDB-lite"/>
    </source>
</evidence>